<evidence type="ECO:0000256" key="1">
    <source>
        <dbReference type="SAM" id="Phobius"/>
    </source>
</evidence>
<accession>E8V862</accession>
<dbReference type="OrthoDB" id="122243at2"/>
<dbReference type="HOGENOM" id="CLU_135683_0_0_0"/>
<protein>
    <submittedName>
        <fullName evidence="2">Uncharacterized protein</fullName>
    </submittedName>
</protein>
<dbReference type="EMBL" id="CP002467">
    <property type="protein sequence ID" value="ADV84044.1"/>
    <property type="molecule type" value="Genomic_DNA"/>
</dbReference>
<evidence type="ECO:0000313" key="3">
    <source>
        <dbReference type="Proteomes" id="UP000006844"/>
    </source>
</evidence>
<dbReference type="AlphaFoldDB" id="E8V862"/>
<dbReference type="KEGG" id="tsa:AciPR4_3289"/>
<keyword evidence="3" id="KW-1185">Reference proteome</keyword>
<sequence>MSGFVRLPDLIASHVVVRFIPFLILGGCLVLGLVVLYISGVTRRRRLTNSRQGEDVDSFVSYLSSFGFDAGIARSTYEYLMHEESVAFPVHHSDRLNRDLRISEAEVDLMVENLLRVNGRACPPGTRPVTFLTVEDVLRHLQSCTKITEQAPAAAEEDRNNSLRAAV</sequence>
<keyword evidence="1" id="KW-0472">Membrane</keyword>
<name>E8V862_TERSS</name>
<dbReference type="RefSeq" id="WP_013569775.1">
    <property type="nucleotide sequence ID" value="NC_014963.1"/>
</dbReference>
<proteinExistence type="predicted"/>
<reference evidence="2 3" key="1">
    <citation type="journal article" date="2012" name="Stand. Genomic Sci.">
        <title>Complete genome sequence of Terriglobus saanensis type strain SP1PR4(T), an Acidobacteria from tundra soil.</title>
        <authorList>
            <person name="Rawat S.R."/>
            <person name="Mannisto M.K."/>
            <person name="Starovoytov V."/>
            <person name="Goodwin L."/>
            <person name="Nolan M."/>
            <person name="Hauser L."/>
            <person name="Land M."/>
            <person name="Davenport K.W."/>
            <person name="Woyke T."/>
            <person name="Haggblom M.M."/>
        </authorList>
    </citation>
    <scope>NUCLEOTIDE SEQUENCE</scope>
    <source>
        <strain evidence="3">ATCC BAA-1853 / DSM 23119 / SP1PR4</strain>
    </source>
</reference>
<keyword evidence="1" id="KW-1133">Transmembrane helix</keyword>
<evidence type="ECO:0000313" key="2">
    <source>
        <dbReference type="EMBL" id="ADV84044.1"/>
    </source>
</evidence>
<gene>
    <name evidence="2" type="ordered locus">AciPR4_3289</name>
</gene>
<organism evidence="2 3">
    <name type="scientific">Terriglobus saanensis (strain ATCC BAA-1853 / DSM 23119 / SP1PR4)</name>
    <dbReference type="NCBI Taxonomy" id="401053"/>
    <lineage>
        <taxon>Bacteria</taxon>
        <taxon>Pseudomonadati</taxon>
        <taxon>Acidobacteriota</taxon>
        <taxon>Terriglobia</taxon>
        <taxon>Terriglobales</taxon>
        <taxon>Acidobacteriaceae</taxon>
        <taxon>Terriglobus</taxon>
    </lineage>
</organism>
<feature type="transmembrane region" description="Helical" evidence="1">
    <location>
        <begin position="20"/>
        <end position="41"/>
    </location>
</feature>
<dbReference type="Proteomes" id="UP000006844">
    <property type="component" value="Chromosome"/>
</dbReference>
<keyword evidence="1" id="KW-0812">Transmembrane</keyword>